<organism evidence="1">
    <name type="scientific">Rhizophora mucronata</name>
    <name type="common">Asiatic mangrove</name>
    <dbReference type="NCBI Taxonomy" id="61149"/>
    <lineage>
        <taxon>Eukaryota</taxon>
        <taxon>Viridiplantae</taxon>
        <taxon>Streptophyta</taxon>
        <taxon>Embryophyta</taxon>
        <taxon>Tracheophyta</taxon>
        <taxon>Spermatophyta</taxon>
        <taxon>Magnoliopsida</taxon>
        <taxon>eudicotyledons</taxon>
        <taxon>Gunneridae</taxon>
        <taxon>Pentapetalae</taxon>
        <taxon>rosids</taxon>
        <taxon>fabids</taxon>
        <taxon>Malpighiales</taxon>
        <taxon>Rhizophoraceae</taxon>
        <taxon>Rhizophora</taxon>
    </lineage>
</organism>
<protein>
    <submittedName>
        <fullName evidence="1">Uncharacterized protein</fullName>
    </submittedName>
</protein>
<sequence length="36" mass="4029">MRLGLLYKKDDNSSFRDSGPVVQIHNKGTKCYVNSG</sequence>
<evidence type="ECO:0000313" key="1">
    <source>
        <dbReference type="EMBL" id="MBX69690.1"/>
    </source>
</evidence>
<accession>A0A2P2QRR6</accession>
<name>A0A2P2QRR6_RHIMU</name>
<dbReference type="EMBL" id="GGEC01089206">
    <property type="protein sequence ID" value="MBX69690.1"/>
    <property type="molecule type" value="Transcribed_RNA"/>
</dbReference>
<reference evidence="1" key="1">
    <citation type="submission" date="2018-02" db="EMBL/GenBank/DDBJ databases">
        <title>Rhizophora mucronata_Transcriptome.</title>
        <authorList>
            <person name="Meera S.P."/>
            <person name="Sreeshan A."/>
            <person name="Augustine A."/>
        </authorList>
    </citation>
    <scope>NUCLEOTIDE SEQUENCE</scope>
    <source>
        <tissue evidence="1">Leaf</tissue>
    </source>
</reference>
<proteinExistence type="predicted"/>
<dbReference type="AlphaFoldDB" id="A0A2P2QRR6"/>